<name>A0A7W0BYV1_9BACL</name>
<keyword evidence="3" id="KW-1133">Transmembrane helix</keyword>
<evidence type="ECO:0000313" key="5">
    <source>
        <dbReference type="Proteomes" id="UP000523087"/>
    </source>
</evidence>
<dbReference type="EMBL" id="JACDUT010000001">
    <property type="protein sequence ID" value="MBA2873459.1"/>
    <property type="molecule type" value="Genomic_DNA"/>
</dbReference>
<evidence type="ECO:0000256" key="1">
    <source>
        <dbReference type="ARBA" id="ARBA00004241"/>
    </source>
</evidence>
<sequence length="148" mass="17119">MKVVRKNGFTLIEMLLVLMIISVFTALSIPHIEKVAEVKRENYMIEQLTEDILYAQQYAMAHKTAVQVIFDQGQAHYHIIEMGERQRVLIERSLPDKWIFELATLQMPLAFLANGNVNKAGTVFIKNNTRGYKIVFLLGKGRFYVQKM</sequence>
<proteinExistence type="predicted"/>
<reference evidence="4 5" key="1">
    <citation type="submission" date="2020-07" db="EMBL/GenBank/DDBJ databases">
        <title>Genomic Encyclopedia of Type Strains, Phase IV (KMG-IV): sequencing the most valuable type-strain genomes for metagenomic binning, comparative biology and taxonomic classification.</title>
        <authorList>
            <person name="Goeker M."/>
        </authorList>
    </citation>
    <scope>NUCLEOTIDE SEQUENCE [LARGE SCALE GENOMIC DNA]</scope>
    <source>
        <strain evidence="4 5">DSM 15730</strain>
    </source>
</reference>
<dbReference type="NCBIfam" id="NF040982">
    <property type="entry name" value="ComGD"/>
    <property type="match status" value="1"/>
</dbReference>
<evidence type="ECO:0000313" key="4">
    <source>
        <dbReference type="EMBL" id="MBA2873459.1"/>
    </source>
</evidence>
<accession>A0A7W0BYV1</accession>
<protein>
    <submittedName>
        <fullName evidence="4">Competence protein ComGD</fullName>
    </submittedName>
</protein>
<dbReference type="SUPFAM" id="SSF54523">
    <property type="entry name" value="Pili subunits"/>
    <property type="match status" value="1"/>
</dbReference>
<dbReference type="InterPro" id="IPR016785">
    <property type="entry name" value="ComGD"/>
</dbReference>
<feature type="transmembrane region" description="Helical" evidence="3">
    <location>
        <begin position="12"/>
        <end position="32"/>
    </location>
</feature>
<dbReference type="InterPro" id="IPR045584">
    <property type="entry name" value="Pilin-like"/>
</dbReference>
<keyword evidence="5" id="KW-1185">Reference proteome</keyword>
<evidence type="ECO:0000256" key="2">
    <source>
        <dbReference type="ARBA" id="ARBA00023287"/>
    </source>
</evidence>
<dbReference type="InterPro" id="IPR012902">
    <property type="entry name" value="N_methyl_site"/>
</dbReference>
<keyword evidence="3" id="KW-0812">Transmembrane</keyword>
<organism evidence="4 5">
    <name type="scientific">Thermaerobacillus caldiproteolyticus</name>
    <dbReference type="NCBI Taxonomy" id="247480"/>
    <lineage>
        <taxon>Bacteria</taxon>
        <taxon>Bacillati</taxon>
        <taxon>Bacillota</taxon>
        <taxon>Bacilli</taxon>
        <taxon>Bacillales</taxon>
        <taxon>Anoxybacillaceae</taxon>
        <taxon>Thermaerobacillus</taxon>
    </lineage>
</organism>
<dbReference type="RefSeq" id="WP_181554390.1">
    <property type="nucleotide sequence ID" value="NZ_CP064060.1"/>
</dbReference>
<comment type="caution">
    <text evidence="4">The sequence shown here is derived from an EMBL/GenBank/DDBJ whole genome shotgun (WGS) entry which is preliminary data.</text>
</comment>
<dbReference type="AlphaFoldDB" id="A0A7W0BYV1"/>
<keyword evidence="3" id="KW-0472">Membrane</keyword>
<dbReference type="Pfam" id="PF07963">
    <property type="entry name" value="N_methyl"/>
    <property type="match status" value="1"/>
</dbReference>
<dbReference type="PIRSF" id="PIRSF021292">
    <property type="entry name" value="Competence_ComGD"/>
    <property type="match status" value="1"/>
</dbReference>
<dbReference type="GO" id="GO:0009986">
    <property type="term" value="C:cell surface"/>
    <property type="evidence" value="ECO:0007669"/>
    <property type="project" value="UniProtKB-SubCell"/>
</dbReference>
<comment type="subcellular location">
    <subcellularLocation>
        <location evidence="1">Cell surface</location>
    </subcellularLocation>
</comment>
<gene>
    <name evidence="4" type="ORF">HNR31_000211</name>
</gene>
<dbReference type="NCBIfam" id="TIGR02532">
    <property type="entry name" value="IV_pilin_GFxxxE"/>
    <property type="match status" value="1"/>
</dbReference>
<keyword evidence="2" id="KW-0178">Competence</keyword>
<dbReference type="Proteomes" id="UP000523087">
    <property type="component" value="Unassembled WGS sequence"/>
</dbReference>
<dbReference type="GO" id="GO:0030420">
    <property type="term" value="P:establishment of competence for transformation"/>
    <property type="evidence" value="ECO:0007669"/>
    <property type="project" value="UniProtKB-KW"/>
</dbReference>
<evidence type="ECO:0000256" key="3">
    <source>
        <dbReference type="SAM" id="Phobius"/>
    </source>
</evidence>